<protein>
    <recommendedName>
        <fullName evidence="4">Portal protein</fullName>
    </recommendedName>
</protein>
<feature type="region of interest" description="Disordered" evidence="1">
    <location>
        <begin position="426"/>
        <end position="486"/>
    </location>
</feature>
<evidence type="ECO:0000313" key="3">
    <source>
        <dbReference type="EMBL" id="CAB4195360.1"/>
    </source>
</evidence>
<reference evidence="3" key="1">
    <citation type="submission" date="2020-05" db="EMBL/GenBank/DDBJ databases">
        <authorList>
            <person name="Chiriac C."/>
            <person name="Salcher M."/>
            <person name="Ghai R."/>
            <person name="Kavagutti S V."/>
        </authorList>
    </citation>
    <scope>NUCLEOTIDE SEQUENCE</scope>
</reference>
<evidence type="ECO:0000313" key="2">
    <source>
        <dbReference type="EMBL" id="CAB4169321.1"/>
    </source>
</evidence>
<evidence type="ECO:0000256" key="1">
    <source>
        <dbReference type="SAM" id="MobiDB-lite"/>
    </source>
</evidence>
<sequence>MAEKDDMIELGSSGLRRTSGFVIDDFVTGLQGQKGAKVWREMSDNDPIIGAMMFAIERLILEIGWDVEPFTDATDTEVTPEAEANAQFVEECMADMSESWSTTLQQILSFLVYGFAPCEIVYKRRNGMDQKDGSRRSKYNDGKIGWRKVALRAQETVWSWQFDETGSIEGVNQMDPYVHKGVVFIPIEKLLLFRTVSARSNPEGRSILRNAYRPWKFKRTIEEIEAVGIERDLAGLPVAYVPPTMLSSTATPQEVSARNAIQAMIRGIKRNENEGILFPLAYDAQGRETYKLELLSSGGSRQFNTDAIVARYDQRISMVVLADFILLGHENVGSFALGTSKIDLFTTAIQQICNSIAEVFNDHALPRLFKLNGMDTSKLPQIKPQQIAHVDLPMLGDFISKMVQAGAITVDSGLDEYLRELTNLPKKVEGEEGVPEDQLSAEEMDTDETDEEAAPEGAADTEEGESVPMKPEANQEPTGAVRQPKK</sequence>
<evidence type="ECO:0008006" key="4">
    <source>
        <dbReference type="Google" id="ProtNLM"/>
    </source>
</evidence>
<feature type="compositionally biased region" description="Acidic residues" evidence="1">
    <location>
        <begin position="431"/>
        <end position="465"/>
    </location>
</feature>
<dbReference type="EMBL" id="LR796845">
    <property type="protein sequence ID" value="CAB4169321.1"/>
    <property type="molecule type" value="Genomic_DNA"/>
</dbReference>
<gene>
    <name evidence="3" type="ORF">UFOVP1296_8</name>
    <name evidence="2" type="ORF">UFOVP890_8</name>
</gene>
<organism evidence="3">
    <name type="scientific">uncultured Caudovirales phage</name>
    <dbReference type="NCBI Taxonomy" id="2100421"/>
    <lineage>
        <taxon>Viruses</taxon>
        <taxon>Duplodnaviria</taxon>
        <taxon>Heunggongvirae</taxon>
        <taxon>Uroviricota</taxon>
        <taxon>Caudoviricetes</taxon>
        <taxon>Peduoviridae</taxon>
        <taxon>Maltschvirus</taxon>
        <taxon>Maltschvirus maltsch</taxon>
    </lineage>
</organism>
<accession>A0A6J5RCZ4</accession>
<dbReference type="Pfam" id="PF06074">
    <property type="entry name" value="Portal_Mu"/>
    <property type="match status" value="1"/>
</dbReference>
<name>A0A6J5RCZ4_9CAUD</name>
<proteinExistence type="predicted"/>
<dbReference type="EMBL" id="LR797240">
    <property type="protein sequence ID" value="CAB4195360.1"/>
    <property type="molecule type" value="Genomic_DNA"/>
</dbReference>
<dbReference type="InterPro" id="IPR009279">
    <property type="entry name" value="Portal_Mu"/>
</dbReference>